<protein>
    <submittedName>
        <fullName evidence="1">Uncharacterized protein</fullName>
    </submittedName>
</protein>
<dbReference type="EMBL" id="LAZR01042096">
    <property type="protein sequence ID" value="KKL10347.1"/>
    <property type="molecule type" value="Genomic_DNA"/>
</dbReference>
<sequence length="37" mass="4057">TNTLLERAGSDQSGRYLRRLDESAKGLELIVNALPAK</sequence>
<proteinExistence type="predicted"/>
<organism evidence="1">
    <name type="scientific">marine sediment metagenome</name>
    <dbReference type="NCBI Taxonomy" id="412755"/>
    <lineage>
        <taxon>unclassified sequences</taxon>
        <taxon>metagenomes</taxon>
        <taxon>ecological metagenomes</taxon>
    </lineage>
</organism>
<evidence type="ECO:0000313" key="1">
    <source>
        <dbReference type="EMBL" id="KKL10347.1"/>
    </source>
</evidence>
<reference evidence="1" key="1">
    <citation type="journal article" date="2015" name="Nature">
        <title>Complex archaea that bridge the gap between prokaryotes and eukaryotes.</title>
        <authorList>
            <person name="Spang A."/>
            <person name="Saw J.H."/>
            <person name="Jorgensen S.L."/>
            <person name="Zaremba-Niedzwiedzka K."/>
            <person name="Martijn J."/>
            <person name="Lind A.E."/>
            <person name="van Eijk R."/>
            <person name="Schleper C."/>
            <person name="Guy L."/>
            <person name="Ettema T.J."/>
        </authorList>
    </citation>
    <scope>NUCLEOTIDE SEQUENCE</scope>
</reference>
<dbReference type="AlphaFoldDB" id="A0A0F9B980"/>
<feature type="non-terminal residue" evidence="1">
    <location>
        <position position="1"/>
    </location>
</feature>
<name>A0A0F9B980_9ZZZZ</name>
<gene>
    <name evidence="1" type="ORF">LCGC14_2556720</name>
</gene>
<accession>A0A0F9B980</accession>
<comment type="caution">
    <text evidence="1">The sequence shown here is derived from an EMBL/GenBank/DDBJ whole genome shotgun (WGS) entry which is preliminary data.</text>
</comment>